<keyword evidence="9" id="KW-0396">Initiation factor</keyword>
<comment type="similarity">
    <text evidence="5">Belongs to the TAF13 family.</text>
</comment>
<evidence type="ECO:0000256" key="1">
    <source>
        <dbReference type="ARBA" id="ARBA00004123"/>
    </source>
</evidence>
<dbReference type="VEuPathDB" id="FungiDB:YALI0_D09625g"/>
<dbReference type="Proteomes" id="UP000256601">
    <property type="component" value="Unassembled WGS sequence"/>
</dbReference>
<dbReference type="EMBL" id="CP017556">
    <property type="protein sequence ID" value="AOW03838.1"/>
    <property type="molecule type" value="Genomic_DNA"/>
</dbReference>
<comment type="subcellular location">
    <subcellularLocation>
        <location evidence="1">Nucleus</location>
    </subcellularLocation>
</comment>
<proteinExistence type="inferred from homology"/>
<keyword evidence="3" id="KW-0804">Transcription</keyword>
<dbReference type="OMA" id="QLMKDAD"/>
<dbReference type="CDD" id="cd07978">
    <property type="entry name" value="HFD_TAF13"/>
    <property type="match status" value="1"/>
</dbReference>
<dbReference type="SUPFAM" id="SSF47113">
    <property type="entry name" value="Histone-fold"/>
    <property type="match status" value="1"/>
</dbReference>
<evidence type="ECO:0000313" key="8">
    <source>
        <dbReference type="EMBL" id="AOW03838.1"/>
    </source>
</evidence>
<evidence type="ECO:0000256" key="5">
    <source>
        <dbReference type="ARBA" id="ARBA00038392"/>
    </source>
</evidence>
<evidence type="ECO:0000256" key="2">
    <source>
        <dbReference type="ARBA" id="ARBA00023015"/>
    </source>
</evidence>
<dbReference type="OrthoDB" id="10266074at2759"/>
<dbReference type="GO" id="GO:0045944">
    <property type="term" value="P:positive regulation of transcription by RNA polymerase II"/>
    <property type="evidence" value="ECO:0007669"/>
    <property type="project" value="EnsemblFungi"/>
</dbReference>
<evidence type="ECO:0000256" key="4">
    <source>
        <dbReference type="ARBA" id="ARBA00023242"/>
    </source>
</evidence>
<dbReference type="GO" id="GO:0003743">
    <property type="term" value="F:translation initiation factor activity"/>
    <property type="evidence" value="ECO:0007669"/>
    <property type="project" value="UniProtKB-KW"/>
</dbReference>
<dbReference type="GO" id="GO:0005669">
    <property type="term" value="C:transcription factor TFIID complex"/>
    <property type="evidence" value="ECO:0007669"/>
    <property type="project" value="EnsemblFungi"/>
</dbReference>
<dbReference type="Pfam" id="PF02269">
    <property type="entry name" value="TFIID-18kDa"/>
    <property type="match status" value="1"/>
</dbReference>
<keyword evidence="2" id="KW-0805">Transcription regulation</keyword>
<reference evidence="9 11" key="2">
    <citation type="submission" date="2018-07" db="EMBL/GenBank/DDBJ databases">
        <title>Draft Genome Assemblies for Five Robust Yarrowia lipolytica Strains Exhibiting High Lipid Production and Pentose Sugar Utilization and Sugar Alcohol Secretion from Undetoxified Lignocellulosic Biomass Hydrolysates.</title>
        <authorList>
            <consortium name="DOE Joint Genome Institute"/>
            <person name="Walker C."/>
            <person name="Ryu S."/>
            <person name="Na H."/>
            <person name="Zane M."/>
            <person name="LaButti K."/>
            <person name="Lipzen A."/>
            <person name="Haridas S."/>
            <person name="Barry K."/>
            <person name="Grigoriev I.V."/>
            <person name="Quarterman J."/>
            <person name="Slininger P."/>
            <person name="Dien B."/>
            <person name="Trinh C.T."/>
        </authorList>
    </citation>
    <scope>NUCLEOTIDE SEQUENCE [LARGE SCALE GENOMIC DNA]</scope>
    <source>
        <strain evidence="9 11">YB392</strain>
    </source>
</reference>
<dbReference type="AlphaFoldDB" id="A0A1H6Q3Y0"/>
<sequence>MSLEGTRKRKRTNLFVNDIKPLLYAFGDVNDPYPETVAALEDILTDYIVDTCHEAAKMAEIAGRQKIKVDDFKFLLRNDPRKLGRAEELLVLQKEFVEARKAFDSTEGKQLSKTYNQEKEKEKKKKEKEEKKEKKRKEKEEKKKIKEEEK</sequence>
<dbReference type="GeneID" id="2910914"/>
<accession>A0A1H6Q3Y0</accession>
<protein>
    <recommendedName>
        <fullName evidence="6">Transcription initiation factor TFIID subunit 13</fullName>
    </recommendedName>
</protein>
<keyword evidence="9" id="KW-0648">Protein biosynthesis</keyword>
<organism evidence="8 10">
    <name type="scientific">Yarrowia lipolytica</name>
    <name type="common">Candida lipolytica</name>
    <dbReference type="NCBI Taxonomy" id="4952"/>
    <lineage>
        <taxon>Eukaryota</taxon>
        <taxon>Fungi</taxon>
        <taxon>Dikarya</taxon>
        <taxon>Ascomycota</taxon>
        <taxon>Saccharomycotina</taxon>
        <taxon>Dipodascomycetes</taxon>
        <taxon>Dipodascales</taxon>
        <taxon>Dipodascales incertae sedis</taxon>
        <taxon>Yarrowia</taxon>
    </lineage>
</organism>
<dbReference type="PANTHER" id="PTHR11380:SF5">
    <property type="entry name" value="TRANSCRIPTION INITIATION FACTOR TFIID SUBUNIT 13"/>
    <property type="match status" value="1"/>
</dbReference>
<evidence type="ECO:0000256" key="3">
    <source>
        <dbReference type="ARBA" id="ARBA00023163"/>
    </source>
</evidence>
<evidence type="ECO:0000256" key="6">
    <source>
        <dbReference type="ARBA" id="ARBA00040136"/>
    </source>
</evidence>
<dbReference type="GO" id="GO:0046982">
    <property type="term" value="F:protein heterodimerization activity"/>
    <property type="evidence" value="ECO:0007669"/>
    <property type="project" value="InterPro"/>
</dbReference>
<evidence type="ECO:0000256" key="7">
    <source>
        <dbReference type="SAM" id="MobiDB-lite"/>
    </source>
</evidence>
<dbReference type="eggNOG" id="KOG3901">
    <property type="taxonomic scope" value="Eukaryota"/>
</dbReference>
<evidence type="ECO:0000313" key="11">
    <source>
        <dbReference type="Proteomes" id="UP000256601"/>
    </source>
</evidence>
<evidence type="ECO:0000313" key="9">
    <source>
        <dbReference type="EMBL" id="RDW24295.1"/>
    </source>
</evidence>
<dbReference type="Proteomes" id="UP000182444">
    <property type="component" value="Chromosome 1D"/>
</dbReference>
<reference evidence="8 10" key="1">
    <citation type="journal article" date="2016" name="PLoS ONE">
        <title>Sequence Assembly of Yarrowia lipolytica Strain W29/CLIB89 Shows Transposable Element Diversity.</title>
        <authorList>
            <person name="Magnan C."/>
            <person name="Yu J."/>
            <person name="Chang I."/>
            <person name="Jahn E."/>
            <person name="Kanomata Y."/>
            <person name="Wu J."/>
            <person name="Zeller M."/>
            <person name="Oakes M."/>
            <person name="Baldi P."/>
            <person name="Sandmeyer S."/>
        </authorList>
    </citation>
    <scope>NUCLEOTIDE SEQUENCE [LARGE SCALE GENOMIC DNA]</scope>
    <source>
        <strain evidence="8">CLIB89</strain>
        <strain evidence="10">CLIB89(W29)</strain>
    </source>
</reference>
<dbReference type="InterPro" id="IPR009072">
    <property type="entry name" value="Histone-fold"/>
</dbReference>
<gene>
    <name evidence="9" type="ORF">B0I71DRAFT_86271</name>
    <name evidence="8" type="ORF">YALI1_D12172g</name>
</gene>
<dbReference type="InterPro" id="IPR003195">
    <property type="entry name" value="TFIID_TAF13"/>
</dbReference>
<dbReference type="VEuPathDB" id="FungiDB:YALI1_D12172g"/>
<dbReference type="RefSeq" id="XP_502623.1">
    <property type="nucleotide sequence ID" value="XM_502623.1"/>
</dbReference>
<feature type="compositionally biased region" description="Basic and acidic residues" evidence="7">
    <location>
        <begin position="116"/>
        <end position="150"/>
    </location>
</feature>
<keyword evidence="4" id="KW-0539">Nucleus</keyword>
<dbReference type="KEGG" id="yli:2910914"/>
<feature type="region of interest" description="Disordered" evidence="7">
    <location>
        <begin position="103"/>
        <end position="150"/>
    </location>
</feature>
<dbReference type="EMBL" id="KZ859040">
    <property type="protein sequence ID" value="RDW24295.1"/>
    <property type="molecule type" value="Genomic_DNA"/>
</dbReference>
<dbReference type="GO" id="GO:0051123">
    <property type="term" value="P:RNA polymerase II preinitiation complex assembly"/>
    <property type="evidence" value="ECO:0007669"/>
    <property type="project" value="EnsemblFungi"/>
</dbReference>
<name>A0A1H6Q3Y0_YARLL</name>
<evidence type="ECO:0000313" key="10">
    <source>
        <dbReference type="Proteomes" id="UP000182444"/>
    </source>
</evidence>
<dbReference type="PANTHER" id="PTHR11380">
    <property type="entry name" value="TRANSCRIPTION INITIATION FACTOR TFIID/SUPT3-RELATED"/>
    <property type="match status" value="1"/>
</dbReference>
<dbReference type="Gene3D" id="1.10.20.10">
    <property type="entry name" value="Histone, subunit A"/>
    <property type="match status" value="1"/>
</dbReference>